<sequence>MPCICKFLANHFCEDVFVGFVVDAVLSTLFQTLASTTSFSNPSKETETPFNPLPNSIEHYLYTTPTISKPTTHSASPPLSVVHRRDVKHRNGGIMEHLPALIATFEGGGTWLKDELRKRDGWSRKDEVVAKSRVEVPCAAVAESGVEAA</sequence>
<dbReference type="Proteomes" id="UP000235672">
    <property type="component" value="Unassembled WGS sequence"/>
</dbReference>
<gene>
    <name evidence="1" type="ORF">NA56DRAFT_709647</name>
</gene>
<reference evidence="1 2" key="1">
    <citation type="submission" date="2016-05" db="EMBL/GenBank/DDBJ databases">
        <title>A degradative enzymes factory behind the ericoid mycorrhizal symbiosis.</title>
        <authorList>
            <consortium name="DOE Joint Genome Institute"/>
            <person name="Martino E."/>
            <person name="Morin E."/>
            <person name="Grelet G."/>
            <person name="Kuo A."/>
            <person name="Kohler A."/>
            <person name="Daghino S."/>
            <person name="Barry K."/>
            <person name="Choi C."/>
            <person name="Cichocki N."/>
            <person name="Clum A."/>
            <person name="Copeland A."/>
            <person name="Hainaut M."/>
            <person name="Haridas S."/>
            <person name="Labutti K."/>
            <person name="Lindquist E."/>
            <person name="Lipzen A."/>
            <person name="Khouja H.-R."/>
            <person name="Murat C."/>
            <person name="Ohm R."/>
            <person name="Olson A."/>
            <person name="Spatafora J."/>
            <person name="Veneault-Fourrey C."/>
            <person name="Henrissat B."/>
            <person name="Grigoriev I."/>
            <person name="Martin F."/>
            <person name="Perotto S."/>
        </authorList>
    </citation>
    <scope>NUCLEOTIDE SEQUENCE [LARGE SCALE GENOMIC DNA]</scope>
    <source>
        <strain evidence="1 2">UAMH 7357</strain>
    </source>
</reference>
<organism evidence="1 2">
    <name type="scientific">Hyaloscypha hepaticicola</name>
    <dbReference type="NCBI Taxonomy" id="2082293"/>
    <lineage>
        <taxon>Eukaryota</taxon>
        <taxon>Fungi</taxon>
        <taxon>Dikarya</taxon>
        <taxon>Ascomycota</taxon>
        <taxon>Pezizomycotina</taxon>
        <taxon>Leotiomycetes</taxon>
        <taxon>Helotiales</taxon>
        <taxon>Hyaloscyphaceae</taxon>
        <taxon>Hyaloscypha</taxon>
    </lineage>
</organism>
<proteinExistence type="predicted"/>
<evidence type="ECO:0000313" key="1">
    <source>
        <dbReference type="EMBL" id="PMD15520.1"/>
    </source>
</evidence>
<protein>
    <submittedName>
        <fullName evidence="1">Uncharacterized protein</fullName>
    </submittedName>
</protein>
<dbReference type="AlphaFoldDB" id="A0A2J6PNA4"/>
<keyword evidence="2" id="KW-1185">Reference proteome</keyword>
<dbReference type="EMBL" id="KZ613512">
    <property type="protein sequence ID" value="PMD15520.1"/>
    <property type="molecule type" value="Genomic_DNA"/>
</dbReference>
<accession>A0A2J6PNA4</accession>
<name>A0A2J6PNA4_9HELO</name>
<evidence type="ECO:0000313" key="2">
    <source>
        <dbReference type="Proteomes" id="UP000235672"/>
    </source>
</evidence>